<dbReference type="AlphaFoldDB" id="F0WNS1"/>
<name>F0WNS1_9STRA</name>
<gene>
    <name evidence="1" type="primary">AlNc14C174G8083</name>
    <name evidence="1" type="ORF">ALNC14_091060</name>
</gene>
<protein>
    <submittedName>
        <fullName evidence="1">Transposase putative</fullName>
    </submittedName>
</protein>
<organism evidence="1">
    <name type="scientific">Albugo laibachii Nc14</name>
    <dbReference type="NCBI Taxonomy" id="890382"/>
    <lineage>
        <taxon>Eukaryota</taxon>
        <taxon>Sar</taxon>
        <taxon>Stramenopiles</taxon>
        <taxon>Oomycota</taxon>
        <taxon>Peronosporomycetes</taxon>
        <taxon>Albuginales</taxon>
        <taxon>Albuginaceae</taxon>
        <taxon>Albugo</taxon>
    </lineage>
</organism>
<accession>F0WNS1</accession>
<dbReference type="HOGENOM" id="CLU_032691_1_0_1"/>
<sequence>MAYAISFVKSASQRIGEVEGHTFDPMFGMVHVDEKWSNDDTKKRVYYLLPDEEPPVRHLHTARFREKTMLLVAVARPNLFNVMRTFDDKLGLWPFLEEYVMQRASKNRTKGVILERKIEPVKREFYKPLLLTYVFPSIKEKWPVGEMMRPAFIQQDNATPHVLVSDPDIVHAGTEGNWNFRLVCQPARTPDFIILDLGYFAAIQSLQYEQNVFTSEMFIKAVAQSFKDFDSNKLDIIFLTLQQVMECVLICKGRNDYKLPHMTKGKHRRACKLPKFWICASKTYDEAAKLILSF</sequence>
<dbReference type="PANTHER" id="PTHR47169:SF2">
    <property type="entry name" value="OS01G0541250 PROTEIN"/>
    <property type="match status" value="1"/>
</dbReference>
<dbReference type="EMBL" id="FR824219">
    <property type="protein sequence ID" value="CCA22963.1"/>
    <property type="molecule type" value="Genomic_DNA"/>
</dbReference>
<dbReference type="GO" id="GO:0003676">
    <property type="term" value="F:nucleic acid binding"/>
    <property type="evidence" value="ECO:0007669"/>
    <property type="project" value="InterPro"/>
</dbReference>
<dbReference type="Gene3D" id="3.30.420.10">
    <property type="entry name" value="Ribonuclease H-like superfamily/Ribonuclease H"/>
    <property type="match status" value="1"/>
</dbReference>
<reference evidence="1" key="2">
    <citation type="submission" date="2011-02" db="EMBL/GenBank/DDBJ databases">
        <authorList>
            <person name="MacLean D."/>
        </authorList>
    </citation>
    <scope>NUCLEOTIDE SEQUENCE</scope>
</reference>
<reference evidence="1" key="1">
    <citation type="journal article" date="2011" name="PLoS Biol.">
        <title>Gene gain and loss during evolution of obligate parasitism in the white rust pathogen of Arabidopsis thaliana.</title>
        <authorList>
            <person name="Kemen E."/>
            <person name="Gardiner A."/>
            <person name="Schultz-Larsen T."/>
            <person name="Kemen A.C."/>
            <person name="Balmuth A.L."/>
            <person name="Robert-Seilaniantz A."/>
            <person name="Bailey K."/>
            <person name="Holub E."/>
            <person name="Studholme D.J."/>
            <person name="Maclean D."/>
            <person name="Jones J.D."/>
        </authorList>
    </citation>
    <scope>NUCLEOTIDE SEQUENCE</scope>
</reference>
<proteinExistence type="predicted"/>
<dbReference type="InterPro" id="IPR036397">
    <property type="entry name" value="RNaseH_sf"/>
</dbReference>
<evidence type="ECO:0000313" key="1">
    <source>
        <dbReference type="EMBL" id="CCA22963.1"/>
    </source>
</evidence>
<dbReference type="PANTHER" id="PTHR47169">
    <property type="entry name" value="OS01G0541250 PROTEIN"/>
    <property type="match status" value="1"/>
</dbReference>